<organism evidence="1 2">
    <name type="scientific">Syphacia muris</name>
    <dbReference type="NCBI Taxonomy" id="451379"/>
    <lineage>
        <taxon>Eukaryota</taxon>
        <taxon>Metazoa</taxon>
        <taxon>Ecdysozoa</taxon>
        <taxon>Nematoda</taxon>
        <taxon>Chromadorea</taxon>
        <taxon>Rhabditida</taxon>
        <taxon>Spirurina</taxon>
        <taxon>Oxyuridomorpha</taxon>
        <taxon>Oxyuroidea</taxon>
        <taxon>Oxyuridae</taxon>
        <taxon>Syphacia</taxon>
    </lineage>
</organism>
<dbReference type="PANTHER" id="PTHR35017:SF2">
    <property type="entry name" value="SHKT DOMAIN-CONTAINING PROTEIN"/>
    <property type="match status" value="1"/>
</dbReference>
<sequence length="138" mass="15850">MVLVLVKHCASDSASLPCCRDRFGQVACQALRKFQPESFEKRCLNDHDFHTIDCCLECRSYIENFRIHPDNARTIFKAPILCKDKHSISFCRRFKNNGMGKYSCSDAEFAIRVCRQSCGYCNDDLYSFNKATPPCKSI</sequence>
<dbReference type="WBParaSite" id="SMUV_0000913001-mRNA-1">
    <property type="protein sequence ID" value="SMUV_0000913001-mRNA-1"/>
    <property type="gene ID" value="SMUV_0000913001"/>
</dbReference>
<evidence type="ECO:0000313" key="1">
    <source>
        <dbReference type="Proteomes" id="UP000046393"/>
    </source>
</evidence>
<dbReference type="PANTHER" id="PTHR35017">
    <property type="entry name" value="PROTEIN CBG16223-RELATED"/>
    <property type="match status" value="1"/>
</dbReference>
<dbReference type="AlphaFoldDB" id="A0A0N5AW46"/>
<protein>
    <submittedName>
        <fullName evidence="2">ShKT domain-containing protein</fullName>
    </submittedName>
</protein>
<evidence type="ECO:0000313" key="2">
    <source>
        <dbReference type="WBParaSite" id="SMUV_0000913001-mRNA-1"/>
    </source>
</evidence>
<name>A0A0N5AW46_9BILA</name>
<reference evidence="2" key="1">
    <citation type="submission" date="2017-02" db="UniProtKB">
        <authorList>
            <consortium name="WormBaseParasite"/>
        </authorList>
    </citation>
    <scope>IDENTIFICATION</scope>
</reference>
<accession>A0A0N5AW46</accession>
<proteinExistence type="predicted"/>
<keyword evidence="1" id="KW-1185">Reference proteome</keyword>
<dbReference type="Proteomes" id="UP000046393">
    <property type="component" value="Unplaced"/>
</dbReference>